<protein>
    <submittedName>
        <fullName evidence="1">Uncharacterized protein</fullName>
    </submittedName>
</protein>
<sequence length="93" mass="10920">MGQFRKMDPPQFKGDEGPEYAEDFMNDIEKIYDSLVCTPEEKVYEYEAKFAVLSCYGPALDEESRARKFEVFLDPHIKIHVSTHLLTTYEEVY</sequence>
<evidence type="ECO:0000313" key="1">
    <source>
        <dbReference type="EMBL" id="KAI4379781.1"/>
    </source>
</evidence>
<gene>
    <name evidence="1" type="ORF">MLD38_006034</name>
</gene>
<proteinExistence type="predicted"/>
<reference evidence="2" key="1">
    <citation type="journal article" date="2023" name="Front. Plant Sci.">
        <title>Chromosomal-level genome assembly of Melastoma candidum provides insights into trichome evolution.</title>
        <authorList>
            <person name="Zhong Y."/>
            <person name="Wu W."/>
            <person name="Sun C."/>
            <person name="Zou P."/>
            <person name="Liu Y."/>
            <person name="Dai S."/>
            <person name="Zhou R."/>
        </authorList>
    </citation>
    <scope>NUCLEOTIDE SEQUENCE [LARGE SCALE GENOMIC DNA]</scope>
</reference>
<accession>A0ACB9RNJ0</accession>
<comment type="caution">
    <text evidence="1">The sequence shown here is derived from an EMBL/GenBank/DDBJ whole genome shotgun (WGS) entry which is preliminary data.</text>
</comment>
<organism evidence="1 2">
    <name type="scientific">Melastoma candidum</name>
    <dbReference type="NCBI Taxonomy" id="119954"/>
    <lineage>
        <taxon>Eukaryota</taxon>
        <taxon>Viridiplantae</taxon>
        <taxon>Streptophyta</taxon>
        <taxon>Embryophyta</taxon>
        <taxon>Tracheophyta</taxon>
        <taxon>Spermatophyta</taxon>
        <taxon>Magnoliopsida</taxon>
        <taxon>eudicotyledons</taxon>
        <taxon>Gunneridae</taxon>
        <taxon>Pentapetalae</taxon>
        <taxon>rosids</taxon>
        <taxon>malvids</taxon>
        <taxon>Myrtales</taxon>
        <taxon>Melastomataceae</taxon>
        <taxon>Melastomatoideae</taxon>
        <taxon>Melastomateae</taxon>
        <taxon>Melastoma</taxon>
    </lineage>
</organism>
<dbReference type="EMBL" id="CM042882">
    <property type="protein sequence ID" value="KAI4379781.1"/>
    <property type="molecule type" value="Genomic_DNA"/>
</dbReference>
<name>A0ACB9RNJ0_9MYRT</name>
<evidence type="ECO:0000313" key="2">
    <source>
        <dbReference type="Proteomes" id="UP001057402"/>
    </source>
</evidence>
<dbReference type="Proteomes" id="UP001057402">
    <property type="component" value="Chromosome 3"/>
</dbReference>
<keyword evidence="2" id="KW-1185">Reference proteome</keyword>